<dbReference type="Gene3D" id="1.20.1290.10">
    <property type="entry name" value="AhpD-like"/>
    <property type="match status" value="1"/>
</dbReference>
<dbReference type="STRING" id="29845.A0A1V6RC62"/>
<organism evidence="1 2">
    <name type="scientific">Penicillium vulpinum</name>
    <dbReference type="NCBI Taxonomy" id="29845"/>
    <lineage>
        <taxon>Eukaryota</taxon>
        <taxon>Fungi</taxon>
        <taxon>Dikarya</taxon>
        <taxon>Ascomycota</taxon>
        <taxon>Pezizomycotina</taxon>
        <taxon>Eurotiomycetes</taxon>
        <taxon>Eurotiomycetidae</taxon>
        <taxon>Eurotiales</taxon>
        <taxon>Aspergillaceae</taxon>
        <taxon>Penicillium</taxon>
    </lineage>
</organism>
<keyword evidence="2" id="KW-1185">Reference proteome</keyword>
<proteinExistence type="predicted"/>
<accession>A0A1V6RC62</accession>
<dbReference type="InterPro" id="IPR029032">
    <property type="entry name" value="AhpD-like"/>
</dbReference>
<evidence type="ECO:0008006" key="3">
    <source>
        <dbReference type="Google" id="ProtNLM"/>
    </source>
</evidence>
<dbReference type="AlphaFoldDB" id="A0A1V6RC62"/>
<dbReference type="SUPFAM" id="SSF69118">
    <property type="entry name" value="AhpD-like"/>
    <property type="match status" value="1"/>
</dbReference>
<protein>
    <recommendedName>
        <fullName evidence="3">Carboxymuconolactone decarboxylase-like domain-containing protein</fullName>
    </recommendedName>
</protein>
<dbReference type="OrthoDB" id="5537330at2759"/>
<name>A0A1V6RC62_9EURO</name>
<sequence>MNITELITSFRSRDEEQNISKARWYILAAAALASVGAGDEIVRLYEISTEDLDLEDKKIVQRRIKESVLKGTVFYGVPRSAQALLPLFKTLPEEEIDRFSPRMSYQGDANEEQKRAERGRVYFDKLWGAEAGQANRDLIRNYFPDLYLLNLKMIYEWYLSEDAILSDVETQMCNSAALSCLDSPVQAMWHTRGVIRLGGTLDDARLAQDLGMKIARAYGCITDNIVMVDDLDFENNTLS</sequence>
<evidence type="ECO:0000313" key="1">
    <source>
        <dbReference type="EMBL" id="OQD99009.1"/>
    </source>
</evidence>
<comment type="caution">
    <text evidence="1">The sequence shown here is derived from an EMBL/GenBank/DDBJ whole genome shotgun (WGS) entry which is preliminary data.</text>
</comment>
<dbReference type="InterPro" id="IPR052999">
    <property type="entry name" value="PTS1_Protein"/>
</dbReference>
<reference evidence="2" key="1">
    <citation type="journal article" date="2017" name="Nat. Microbiol.">
        <title>Global analysis of biosynthetic gene clusters reveals vast potential of secondary metabolite production in Penicillium species.</title>
        <authorList>
            <person name="Nielsen J.C."/>
            <person name="Grijseels S."/>
            <person name="Prigent S."/>
            <person name="Ji B."/>
            <person name="Dainat J."/>
            <person name="Nielsen K.F."/>
            <person name="Frisvad J.C."/>
            <person name="Workman M."/>
            <person name="Nielsen J."/>
        </authorList>
    </citation>
    <scope>NUCLEOTIDE SEQUENCE [LARGE SCALE GENOMIC DNA]</scope>
    <source>
        <strain evidence="2">IBT 29486</strain>
    </source>
</reference>
<dbReference type="EMBL" id="MDYP01000067">
    <property type="protein sequence ID" value="OQD99009.1"/>
    <property type="molecule type" value="Genomic_DNA"/>
</dbReference>
<gene>
    <name evidence="1" type="ORF">PENVUL_c067G03364</name>
</gene>
<dbReference type="PANTHER" id="PTHR28180">
    <property type="entry name" value="CONSERVED MITOCHONDRIAL PROTEIN-RELATED"/>
    <property type="match status" value="1"/>
</dbReference>
<dbReference type="Proteomes" id="UP000191518">
    <property type="component" value="Unassembled WGS sequence"/>
</dbReference>
<evidence type="ECO:0000313" key="2">
    <source>
        <dbReference type="Proteomes" id="UP000191518"/>
    </source>
</evidence>